<feature type="transmembrane region" description="Helical" evidence="1">
    <location>
        <begin position="22"/>
        <end position="45"/>
    </location>
</feature>
<keyword evidence="1" id="KW-0472">Membrane</keyword>
<organism evidence="2 3">
    <name type="scientific">Fusarium ambrosium</name>
    <dbReference type="NCBI Taxonomy" id="131363"/>
    <lineage>
        <taxon>Eukaryota</taxon>
        <taxon>Fungi</taxon>
        <taxon>Dikarya</taxon>
        <taxon>Ascomycota</taxon>
        <taxon>Pezizomycotina</taxon>
        <taxon>Sordariomycetes</taxon>
        <taxon>Hypocreomycetidae</taxon>
        <taxon>Hypocreales</taxon>
        <taxon>Nectriaceae</taxon>
        <taxon>Fusarium</taxon>
        <taxon>Fusarium solani species complex</taxon>
    </lineage>
</organism>
<sequence length="71" mass="7767">MPFWEWTWEEIGSGIGHCVSCAVMYSAMFAVAAVTAPVWLPLAVISQELGNGNLRIGVTTTGNVYMEHDHL</sequence>
<keyword evidence="1" id="KW-0812">Transmembrane</keyword>
<reference evidence="2 3" key="1">
    <citation type="submission" date="2017-06" db="EMBL/GenBank/DDBJ databases">
        <title>Cmopartive genomic analysis of Ambrosia Fusariam Clade fungi.</title>
        <authorList>
            <person name="Stajich J.E."/>
            <person name="Carrillo J."/>
            <person name="Kijimoto T."/>
            <person name="Eskalen A."/>
            <person name="O'Donnell K."/>
            <person name="Kasson M."/>
        </authorList>
    </citation>
    <scope>NUCLEOTIDE SEQUENCE [LARGE SCALE GENOMIC DNA]</scope>
    <source>
        <strain evidence="2 3">NRRL 20438</strain>
    </source>
</reference>
<gene>
    <name evidence="2" type="ORF">CDV31_013713</name>
</gene>
<evidence type="ECO:0000313" key="2">
    <source>
        <dbReference type="EMBL" id="RSL95858.1"/>
    </source>
</evidence>
<feature type="non-terminal residue" evidence="2">
    <location>
        <position position="71"/>
    </location>
</feature>
<evidence type="ECO:0000313" key="3">
    <source>
        <dbReference type="Proteomes" id="UP000288429"/>
    </source>
</evidence>
<name>A0A428T1G1_9HYPO</name>
<comment type="caution">
    <text evidence="2">The sequence shown here is derived from an EMBL/GenBank/DDBJ whole genome shotgun (WGS) entry which is preliminary data.</text>
</comment>
<dbReference type="AlphaFoldDB" id="A0A428T1G1"/>
<keyword evidence="1" id="KW-1133">Transmembrane helix</keyword>
<evidence type="ECO:0000256" key="1">
    <source>
        <dbReference type="SAM" id="Phobius"/>
    </source>
</evidence>
<protein>
    <submittedName>
        <fullName evidence="2">Uncharacterized protein</fullName>
    </submittedName>
</protein>
<dbReference type="Proteomes" id="UP000288429">
    <property type="component" value="Unassembled WGS sequence"/>
</dbReference>
<keyword evidence="3" id="KW-1185">Reference proteome</keyword>
<proteinExistence type="predicted"/>
<accession>A0A428T1G1</accession>
<dbReference type="EMBL" id="NIZV01000288">
    <property type="protein sequence ID" value="RSL95858.1"/>
    <property type="molecule type" value="Genomic_DNA"/>
</dbReference>